<dbReference type="EMBL" id="CAJPWZ010001480">
    <property type="protein sequence ID" value="CAG2216356.1"/>
    <property type="molecule type" value="Genomic_DNA"/>
</dbReference>
<dbReference type="PANTHER" id="PTHR10697">
    <property type="entry name" value="MAMMALIAN EPENDYMIN-RELATED PROTEIN 1"/>
    <property type="match status" value="1"/>
</dbReference>
<dbReference type="GO" id="GO:0005509">
    <property type="term" value="F:calcium ion binding"/>
    <property type="evidence" value="ECO:0007669"/>
    <property type="project" value="InterPro"/>
</dbReference>
<evidence type="ECO:0000313" key="1">
    <source>
        <dbReference type="EMBL" id="CAG2216356.1"/>
    </source>
</evidence>
<dbReference type="GO" id="GO:0005764">
    <property type="term" value="C:lysosome"/>
    <property type="evidence" value="ECO:0007669"/>
    <property type="project" value="TreeGrafter"/>
</dbReference>
<dbReference type="PANTHER" id="PTHR10697:SF13">
    <property type="entry name" value="RICIN B LECTIN DOMAIN-CONTAINING PROTEIN"/>
    <property type="match status" value="1"/>
</dbReference>
<protein>
    <submittedName>
        <fullName evidence="1">Uncharacterized protein</fullName>
    </submittedName>
</protein>
<name>A0A8S3S7Q3_MYTED</name>
<dbReference type="GO" id="GO:0005576">
    <property type="term" value="C:extracellular region"/>
    <property type="evidence" value="ECO:0007669"/>
    <property type="project" value="InterPro"/>
</dbReference>
<gene>
    <name evidence="1" type="ORF">MEDL_30072</name>
</gene>
<dbReference type="InterPro" id="IPR001299">
    <property type="entry name" value="Ependymin"/>
</dbReference>
<sequence length="161" mass="17914">MSVSLESRSASVDYSKGYVYYKQTINANSGLTEQILLQDFNKNKEYVIKDNNCTTLNHTTSVELACIPLGYKILSRSYVGTGMTKVNATLYKYMDITGTRFFFKVVDDGCIPLMTDTESPNWIGEGSKKTTVTYMGITKGIHDPTVFNVPTICVSIAVMIK</sequence>
<dbReference type="OrthoDB" id="6084362at2759"/>
<dbReference type="GO" id="GO:0007160">
    <property type="term" value="P:cell-matrix adhesion"/>
    <property type="evidence" value="ECO:0007669"/>
    <property type="project" value="InterPro"/>
</dbReference>
<dbReference type="AlphaFoldDB" id="A0A8S3S7Q3"/>
<evidence type="ECO:0000313" key="2">
    <source>
        <dbReference type="Proteomes" id="UP000683360"/>
    </source>
</evidence>
<accession>A0A8S3S7Q3</accession>
<keyword evidence="2" id="KW-1185">Reference proteome</keyword>
<dbReference type="Pfam" id="PF00811">
    <property type="entry name" value="Ependymin"/>
    <property type="match status" value="1"/>
</dbReference>
<organism evidence="1 2">
    <name type="scientific">Mytilus edulis</name>
    <name type="common">Blue mussel</name>
    <dbReference type="NCBI Taxonomy" id="6550"/>
    <lineage>
        <taxon>Eukaryota</taxon>
        <taxon>Metazoa</taxon>
        <taxon>Spiralia</taxon>
        <taxon>Lophotrochozoa</taxon>
        <taxon>Mollusca</taxon>
        <taxon>Bivalvia</taxon>
        <taxon>Autobranchia</taxon>
        <taxon>Pteriomorphia</taxon>
        <taxon>Mytilida</taxon>
        <taxon>Mytiloidea</taxon>
        <taxon>Mytilidae</taxon>
        <taxon>Mytilinae</taxon>
        <taxon>Mytilus</taxon>
    </lineage>
</organism>
<proteinExistence type="predicted"/>
<dbReference type="Proteomes" id="UP000683360">
    <property type="component" value="Unassembled WGS sequence"/>
</dbReference>
<comment type="caution">
    <text evidence="1">The sequence shown here is derived from an EMBL/GenBank/DDBJ whole genome shotgun (WGS) entry which is preliminary data.</text>
</comment>
<reference evidence="1" key="1">
    <citation type="submission" date="2021-03" db="EMBL/GenBank/DDBJ databases">
        <authorList>
            <person name="Bekaert M."/>
        </authorList>
    </citation>
    <scope>NUCLEOTIDE SEQUENCE</scope>
</reference>